<evidence type="ECO:0000313" key="2">
    <source>
        <dbReference type="Proteomes" id="UP000007266"/>
    </source>
</evidence>
<reference evidence="1 2" key="1">
    <citation type="journal article" date="2008" name="Nature">
        <title>The genome of the model beetle and pest Tribolium castaneum.</title>
        <authorList>
            <consortium name="Tribolium Genome Sequencing Consortium"/>
            <person name="Richards S."/>
            <person name="Gibbs R.A."/>
            <person name="Weinstock G.M."/>
            <person name="Brown S.J."/>
            <person name="Denell R."/>
            <person name="Beeman R.W."/>
            <person name="Gibbs R."/>
            <person name="Beeman R.W."/>
            <person name="Brown S.J."/>
            <person name="Bucher G."/>
            <person name="Friedrich M."/>
            <person name="Grimmelikhuijzen C.J."/>
            <person name="Klingler M."/>
            <person name="Lorenzen M."/>
            <person name="Richards S."/>
            <person name="Roth S."/>
            <person name="Schroder R."/>
            <person name="Tautz D."/>
            <person name="Zdobnov E.M."/>
            <person name="Muzny D."/>
            <person name="Gibbs R.A."/>
            <person name="Weinstock G.M."/>
            <person name="Attaway T."/>
            <person name="Bell S."/>
            <person name="Buhay C.J."/>
            <person name="Chandrabose M.N."/>
            <person name="Chavez D."/>
            <person name="Clerk-Blankenburg K.P."/>
            <person name="Cree A."/>
            <person name="Dao M."/>
            <person name="Davis C."/>
            <person name="Chacko J."/>
            <person name="Dinh H."/>
            <person name="Dugan-Rocha S."/>
            <person name="Fowler G."/>
            <person name="Garner T.T."/>
            <person name="Garnes J."/>
            <person name="Gnirke A."/>
            <person name="Hawes A."/>
            <person name="Hernandez J."/>
            <person name="Hines S."/>
            <person name="Holder M."/>
            <person name="Hume J."/>
            <person name="Jhangiani S.N."/>
            <person name="Joshi V."/>
            <person name="Khan Z.M."/>
            <person name="Jackson L."/>
            <person name="Kovar C."/>
            <person name="Kowis A."/>
            <person name="Lee S."/>
            <person name="Lewis L.R."/>
            <person name="Margolis J."/>
            <person name="Morgan M."/>
            <person name="Nazareth L.V."/>
            <person name="Nguyen N."/>
            <person name="Okwuonu G."/>
            <person name="Parker D."/>
            <person name="Richards S."/>
            <person name="Ruiz S.J."/>
            <person name="Santibanez J."/>
            <person name="Savard J."/>
            <person name="Scherer S.E."/>
            <person name="Schneider B."/>
            <person name="Sodergren E."/>
            <person name="Tautz D."/>
            <person name="Vattahil S."/>
            <person name="Villasana D."/>
            <person name="White C.S."/>
            <person name="Wright R."/>
            <person name="Park Y."/>
            <person name="Beeman R.W."/>
            <person name="Lord J."/>
            <person name="Oppert B."/>
            <person name="Lorenzen M."/>
            <person name="Brown S."/>
            <person name="Wang L."/>
            <person name="Savard J."/>
            <person name="Tautz D."/>
            <person name="Richards S."/>
            <person name="Weinstock G."/>
            <person name="Gibbs R.A."/>
            <person name="Liu Y."/>
            <person name="Worley K."/>
            <person name="Weinstock G."/>
            <person name="Elsik C.G."/>
            <person name="Reese J.T."/>
            <person name="Elhaik E."/>
            <person name="Landan G."/>
            <person name="Graur D."/>
            <person name="Arensburger P."/>
            <person name="Atkinson P."/>
            <person name="Beeman R.W."/>
            <person name="Beidler J."/>
            <person name="Brown S.J."/>
            <person name="Demuth J.P."/>
            <person name="Drury D.W."/>
            <person name="Du Y.Z."/>
            <person name="Fujiwara H."/>
            <person name="Lorenzen M."/>
            <person name="Maselli V."/>
            <person name="Osanai M."/>
            <person name="Park Y."/>
            <person name="Robertson H.M."/>
            <person name="Tu Z."/>
            <person name="Wang J.J."/>
            <person name="Wang S."/>
            <person name="Richards S."/>
            <person name="Song H."/>
            <person name="Zhang L."/>
            <person name="Sodergren E."/>
            <person name="Werner D."/>
            <person name="Stanke M."/>
            <person name="Morgenstern B."/>
            <person name="Solovyev V."/>
            <person name="Kosarev P."/>
            <person name="Brown G."/>
            <person name="Chen H.C."/>
            <person name="Ermolaeva O."/>
            <person name="Hlavina W."/>
            <person name="Kapustin Y."/>
            <person name="Kiryutin B."/>
            <person name="Kitts P."/>
            <person name="Maglott D."/>
            <person name="Pruitt K."/>
            <person name="Sapojnikov V."/>
            <person name="Souvorov A."/>
            <person name="Mackey A.J."/>
            <person name="Waterhouse R.M."/>
            <person name="Wyder S."/>
            <person name="Zdobnov E.M."/>
            <person name="Zdobnov E.M."/>
            <person name="Wyder S."/>
            <person name="Kriventseva E.V."/>
            <person name="Kadowaki T."/>
            <person name="Bork P."/>
            <person name="Aranda M."/>
            <person name="Bao R."/>
            <person name="Beermann A."/>
            <person name="Berns N."/>
            <person name="Bolognesi R."/>
            <person name="Bonneton F."/>
            <person name="Bopp D."/>
            <person name="Brown S.J."/>
            <person name="Bucher G."/>
            <person name="Butts T."/>
            <person name="Chaumot A."/>
            <person name="Denell R.E."/>
            <person name="Ferrier D.E."/>
            <person name="Friedrich M."/>
            <person name="Gordon C.M."/>
            <person name="Jindra M."/>
            <person name="Klingler M."/>
            <person name="Lan Q."/>
            <person name="Lattorff H.M."/>
            <person name="Laudet V."/>
            <person name="von Levetsow C."/>
            <person name="Liu Z."/>
            <person name="Lutz R."/>
            <person name="Lynch J.A."/>
            <person name="da Fonseca R.N."/>
            <person name="Posnien N."/>
            <person name="Reuter R."/>
            <person name="Roth S."/>
            <person name="Savard J."/>
            <person name="Schinko J.B."/>
            <person name="Schmitt C."/>
            <person name="Schoppmeier M."/>
            <person name="Schroder R."/>
            <person name="Shippy T.D."/>
            <person name="Simonnet F."/>
            <person name="Marques-Souza H."/>
            <person name="Tautz D."/>
            <person name="Tomoyasu Y."/>
            <person name="Trauner J."/>
            <person name="Van der Zee M."/>
            <person name="Vervoort M."/>
            <person name="Wittkopp N."/>
            <person name="Wimmer E.A."/>
            <person name="Yang X."/>
            <person name="Jones A.K."/>
            <person name="Sattelle D.B."/>
            <person name="Ebert P.R."/>
            <person name="Nelson D."/>
            <person name="Scott J.G."/>
            <person name="Beeman R.W."/>
            <person name="Muthukrishnan S."/>
            <person name="Kramer K.J."/>
            <person name="Arakane Y."/>
            <person name="Beeman R.W."/>
            <person name="Zhu Q."/>
            <person name="Hogenkamp D."/>
            <person name="Dixit R."/>
            <person name="Oppert B."/>
            <person name="Jiang H."/>
            <person name="Zou Z."/>
            <person name="Marshall J."/>
            <person name="Elpidina E."/>
            <person name="Vinokurov K."/>
            <person name="Oppert C."/>
            <person name="Zou Z."/>
            <person name="Evans J."/>
            <person name="Lu Z."/>
            <person name="Zhao P."/>
            <person name="Sumathipala N."/>
            <person name="Altincicek B."/>
            <person name="Vilcinskas A."/>
            <person name="Williams M."/>
            <person name="Hultmark D."/>
            <person name="Hetru C."/>
            <person name="Jiang H."/>
            <person name="Grimmelikhuijzen C.J."/>
            <person name="Hauser F."/>
            <person name="Cazzamali G."/>
            <person name="Williamson M."/>
            <person name="Park Y."/>
            <person name="Li B."/>
            <person name="Tanaka Y."/>
            <person name="Predel R."/>
            <person name="Neupert S."/>
            <person name="Schachtner J."/>
            <person name="Verleyen P."/>
            <person name="Raible F."/>
            <person name="Bork P."/>
            <person name="Friedrich M."/>
            <person name="Walden K.K."/>
            <person name="Robertson H.M."/>
            <person name="Angeli S."/>
            <person name="Foret S."/>
            <person name="Bucher G."/>
            <person name="Schuetz S."/>
            <person name="Maleszka R."/>
            <person name="Wimmer E.A."/>
            <person name="Beeman R.W."/>
            <person name="Lorenzen M."/>
            <person name="Tomoyasu Y."/>
            <person name="Miller S.C."/>
            <person name="Grossmann D."/>
            <person name="Bucher G."/>
        </authorList>
    </citation>
    <scope>NUCLEOTIDE SEQUENCE [LARGE SCALE GENOMIC DNA]</scope>
    <source>
        <strain evidence="1 2">Georgia GA2</strain>
    </source>
</reference>
<keyword evidence="2" id="KW-1185">Reference proteome</keyword>
<dbReference type="EMBL" id="KQ971321">
    <property type="protein sequence ID" value="EEZ99993.1"/>
    <property type="molecule type" value="Genomic_DNA"/>
</dbReference>
<organism evidence="1 2">
    <name type="scientific">Tribolium castaneum</name>
    <name type="common">Red flour beetle</name>
    <dbReference type="NCBI Taxonomy" id="7070"/>
    <lineage>
        <taxon>Eukaryota</taxon>
        <taxon>Metazoa</taxon>
        <taxon>Ecdysozoa</taxon>
        <taxon>Arthropoda</taxon>
        <taxon>Hexapoda</taxon>
        <taxon>Insecta</taxon>
        <taxon>Pterygota</taxon>
        <taxon>Neoptera</taxon>
        <taxon>Endopterygota</taxon>
        <taxon>Coleoptera</taxon>
        <taxon>Polyphaga</taxon>
        <taxon>Cucujiformia</taxon>
        <taxon>Tenebrionidae</taxon>
        <taxon>Tenebrionidae incertae sedis</taxon>
        <taxon>Tribolium</taxon>
    </lineage>
</organism>
<dbReference type="AlphaFoldDB" id="D6WIM1"/>
<dbReference type="HOGENOM" id="CLU_1919749_0_0_1"/>
<accession>D6WIM1</accession>
<evidence type="ECO:0000313" key="1">
    <source>
        <dbReference type="EMBL" id="EEZ99993.1"/>
    </source>
</evidence>
<gene>
    <name evidence="1" type="primary">GLEAN_02796</name>
    <name evidence="1" type="ORF">TcasGA2_TC002796</name>
</gene>
<dbReference type="Proteomes" id="UP000007266">
    <property type="component" value="Linkage group 3"/>
</dbReference>
<reference evidence="1 2" key="2">
    <citation type="journal article" date="2010" name="Nucleic Acids Res.">
        <title>BeetleBase in 2010: revisions to provide comprehensive genomic information for Tribolium castaneum.</title>
        <authorList>
            <person name="Kim H.S."/>
            <person name="Murphy T."/>
            <person name="Xia J."/>
            <person name="Caragea D."/>
            <person name="Park Y."/>
            <person name="Beeman R.W."/>
            <person name="Lorenzen M.D."/>
            <person name="Butcher S."/>
            <person name="Manak J.R."/>
            <person name="Brown S.J."/>
        </authorList>
    </citation>
    <scope>GENOME REANNOTATION</scope>
    <source>
        <strain evidence="1 2">Georgia GA2</strain>
    </source>
</reference>
<sequence length="132" mass="15054">MSNFSKAARCLLAIRYQKTPKLNYHLTFNNGFGPYLDTNVNEIEKRHASRRSHQSTHHRPTTEFFIPCRTQNGALRFADKSLNKKAIHICMENSILFADSSHLVAAMRGTNVESQHKDCVRGLGTDLFDMKS</sequence>
<protein>
    <submittedName>
        <fullName evidence="1">Uncharacterized protein</fullName>
    </submittedName>
</protein>
<proteinExistence type="predicted"/>
<name>D6WIM1_TRICA</name>